<reference evidence="5" key="2">
    <citation type="submission" date="2024-10" db="UniProtKB">
        <authorList>
            <consortium name="EnsemblProtists"/>
        </authorList>
    </citation>
    <scope>IDENTIFICATION</scope>
</reference>
<dbReference type="Proteomes" id="UP000013827">
    <property type="component" value="Unassembled WGS sequence"/>
</dbReference>
<evidence type="ECO:0000313" key="6">
    <source>
        <dbReference type="Proteomes" id="UP000013827"/>
    </source>
</evidence>
<feature type="compositionally biased region" description="Low complexity" evidence="3">
    <location>
        <begin position="159"/>
        <end position="170"/>
    </location>
</feature>
<dbReference type="Pfam" id="PF04652">
    <property type="entry name" value="Vta1"/>
    <property type="match status" value="1"/>
</dbReference>
<keyword evidence="2" id="KW-0472">Membrane</keyword>
<name>A0A0D3KRB3_EMIH1</name>
<dbReference type="PaxDb" id="2903-EOD38298"/>
<dbReference type="AlphaFoldDB" id="A0A0D3KRB3"/>
<dbReference type="GeneID" id="17283568"/>
<dbReference type="GO" id="GO:0032511">
    <property type="term" value="P:late endosome to vacuole transport via multivesicular body sorting pathway"/>
    <property type="evidence" value="ECO:0007669"/>
    <property type="project" value="InterPro"/>
</dbReference>
<feature type="compositionally biased region" description="Pro residues" evidence="3">
    <location>
        <begin position="238"/>
        <end position="253"/>
    </location>
</feature>
<comment type="subcellular location">
    <subcellularLocation>
        <location evidence="1">Endomembrane system</location>
    </subcellularLocation>
</comment>
<dbReference type="KEGG" id="ehx:EMIHUDRAFT_440156"/>
<evidence type="ECO:0000259" key="4">
    <source>
        <dbReference type="Pfam" id="PF04652"/>
    </source>
</evidence>
<feature type="domain" description="Vta1/callose synthase N-terminal" evidence="4">
    <location>
        <begin position="11"/>
        <end position="147"/>
    </location>
</feature>
<evidence type="ECO:0000256" key="1">
    <source>
        <dbReference type="ARBA" id="ARBA00004308"/>
    </source>
</evidence>
<dbReference type="InterPro" id="IPR039431">
    <property type="entry name" value="Vta1/CALS_N"/>
</dbReference>
<dbReference type="GO" id="GO:0005771">
    <property type="term" value="C:multivesicular body"/>
    <property type="evidence" value="ECO:0007669"/>
    <property type="project" value="TreeGrafter"/>
</dbReference>
<dbReference type="Gene3D" id="1.20.5.420">
    <property type="entry name" value="Immunoglobulin FC, subunit C"/>
    <property type="match status" value="1"/>
</dbReference>
<feature type="compositionally biased region" description="Pro residues" evidence="3">
    <location>
        <begin position="210"/>
        <end position="220"/>
    </location>
</feature>
<dbReference type="STRING" id="2903.R1DS26"/>
<evidence type="ECO:0000256" key="3">
    <source>
        <dbReference type="SAM" id="MobiDB-lite"/>
    </source>
</evidence>
<dbReference type="Gene3D" id="1.25.40.270">
    <property type="entry name" value="Vacuolar protein sorting-associated protein vta1"/>
    <property type="match status" value="1"/>
</dbReference>
<feature type="region of interest" description="Disordered" evidence="3">
    <location>
        <begin position="147"/>
        <end position="264"/>
    </location>
</feature>
<dbReference type="OMA" id="AYWCEYH"/>
<dbReference type="PANTHER" id="PTHR46009">
    <property type="entry name" value="VACUOLAR PROTEIN SORTING-ASSOCIATED PROTEIN VTA1 HOMOLOG"/>
    <property type="match status" value="1"/>
</dbReference>
<reference evidence="6" key="1">
    <citation type="journal article" date="2013" name="Nature">
        <title>Pan genome of the phytoplankton Emiliania underpins its global distribution.</title>
        <authorList>
            <person name="Read B.A."/>
            <person name="Kegel J."/>
            <person name="Klute M.J."/>
            <person name="Kuo A."/>
            <person name="Lefebvre S.C."/>
            <person name="Maumus F."/>
            <person name="Mayer C."/>
            <person name="Miller J."/>
            <person name="Monier A."/>
            <person name="Salamov A."/>
            <person name="Young J."/>
            <person name="Aguilar M."/>
            <person name="Claverie J.M."/>
            <person name="Frickenhaus S."/>
            <person name="Gonzalez K."/>
            <person name="Herman E.K."/>
            <person name="Lin Y.C."/>
            <person name="Napier J."/>
            <person name="Ogata H."/>
            <person name="Sarno A.F."/>
            <person name="Shmutz J."/>
            <person name="Schroeder D."/>
            <person name="de Vargas C."/>
            <person name="Verret F."/>
            <person name="von Dassow P."/>
            <person name="Valentin K."/>
            <person name="Van de Peer Y."/>
            <person name="Wheeler G."/>
            <person name="Dacks J.B."/>
            <person name="Delwiche C.F."/>
            <person name="Dyhrman S.T."/>
            <person name="Glockner G."/>
            <person name="John U."/>
            <person name="Richards T."/>
            <person name="Worden A.Z."/>
            <person name="Zhang X."/>
            <person name="Grigoriev I.V."/>
            <person name="Allen A.E."/>
            <person name="Bidle K."/>
            <person name="Borodovsky M."/>
            <person name="Bowler C."/>
            <person name="Brownlee C."/>
            <person name="Cock J.M."/>
            <person name="Elias M."/>
            <person name="Gladyshev V.N."/>
            <person name="Groth M."/>
            <person name="Guda C."/>
            <person name="Hadaegh A."/>
            <person name="Iglesias-Rodriguez M.D."/>
            <person name="Jenkins J."/>
            <person name="Jones B.M."/>
            <person name="Lawson T."/>
            <person name="Leese F."/>
            <person name="Lindquist E."/>
            <person name="Lobanov A."/>
            <person name="Lomsadze A."/>
            <person name="Malik S.B."/>
            <person name="Marsh M.E."/>
            <person name="Mackinder L."/>
            <person name="Mock T."/>
            <person name="Mueller-Roeber B."/>
            <person name="Pagarete A."/>
            <person name="Parker M."/>
            <person name="Probert I."/>
            <person name="Quesneville H."/>
            <person name="Raines C."/>
            <person name="Rensing S.A."/>
            <person name="Riano-Pachon D.M."/>
            <person name="Richier S."/>
            <person name="Rokitta S."/>
            <person name="Shiraiwa Y."/>
            <person name="Soanes D.M."/>
            <person name="van der Giezen M."/>
            <person name="Wahlund T.M."/>
            <person name="Williams B."/>
            <person name="Wilson W."/>
            <person name="Wolfe G."/>
            <person name="Wurch L.L."/>
        </authorList>
    </citation>
    <scope>NUCLEOTIDE SEQUENCE</scope>
</reference>
<evidence type="ECO:0000256" key="2">
    <source>
        <dbReference type="ARBA" id="ARBA00023136"/>
    </source>
</evidence>
<dbReference type="InterPro" id="IPR044538">
    <property type="entry name" value="Vta1-like"/>
</dbReference>
<dbReference type="EnsemblProtists" id="EOD38298">
    <property type="protein sequence ID" value="EOD38298"/>
    <property type="gene ID" value="EMIHUDRAFT_440156"/>
</dbReference>
<feature type="compositionally biased region" description="Pro residues" evidence="3">
    <location>
        <begin position="172"/>
        <end position="189"/>
    </location>
</feature>
<sequence>MAAPPASLKAIKPYLDRGSEIKARDPIVAYHCRLYALQEAMRLRSTVPKEDMVYVLGLMDDLEKEKAGLGDLDDAAAVVENFGQELFLKADDADRAGKSDMRTGKAFLAACHVLEACKQFGELPLDLEEKIKYAKVRFVKIAKATKEGRPVTPPPGTEPPVAADASSDPVGDPDPPPPDYPPPPPPGDAPPSYLSLPEAPPSGRGSYDALPPPPPVPNLPETPSARGSSALPGTPGSSVPPVPPYNFAAPPPLQSGFKPTASQTREAIGLCQSAISALQFRDHETAVSTLSAAIGLLCSGAPPPA</sequence>
<dbReference type="PANTHER" id="PTHR46009:SF1">
    <property type="entry name" value="VACUOLAR PROTEIN SORTING-ASSOCIATED PROTEIN VTA1 HOMOLOG"/>
    <property type="match status" value="1"/>
</dbReference>
<organism evidence="5 6">
    <name type="scientific">Emiliania huxleyi (strain CCMP1516)</name>
    <dbReference type="NCBI Taxonomy" id="280463"/>
    <lineage>
        <taxon>Eukaryota</taxon>
        <taxon>Haptista</taxon>
        <taxon>Haptophyta</taxon>
        <taxon>Prymnesiophyceae</taxon>
        <taxon>Isochrysidales</taxon>
        <taxon>Noelaerhabdaceae</taxon>
        <taxon>Emiliania</taxon>
    </lineage>
</organism>
<dbReference type="InterPro" id="IPR023175">
    <property type="entry name" value="Vta1/CALS_N_sf"/>
</dbReference>
<protein>
    <recommendedName>
        <fullName evidence="4">Vta1/callose synthase N-terminal domain-containing protein</fullName>
    </recommendedName>
</protein>
<dbReference type="RefSeq" id="XP_005790727.1">
    <property type="nucleotide sequence ID" value="XM_005790670.1"/>
</dbReference>
<dbReference type="eggNOG" id="KOG0917">
    <property type="taxonomic scope" value="Eukaryota"/>
</dbReference>
<proteinExistence type="predicted"/>
<accession>A0A0D3KRB3</accession>
<dbReference type="HOGENOM" id="CLU_030378_1_0_1"/>
<evidence type="ECO:0000313" key="5">
    <source>
        <dbReference type="EnsemblProtists" id="EOD38298"/>
    </source>
</evidence>
<keyword evidence="6" id="KW-1185">Reference proteome</keyword>